<proteinExistence type="predicted"/>
<accession>A0A380JZE7</accession>
<organism evidence="1 2">
    <name type="scientific">Streptococcus hyointestinalis</name>
    <dbReference type="NCBI Taxonomy" id="1337"/>
    <lineage>
        <taxon>Bacteria</taxon>
        <taxon>Bacillati</taxon>
        <taxon>Bacillota</taxon>
        <taxon>Bacilli</taxon>
        <taxon>Lactobacillales</taxon>
        <taxon>Streptococcaceae</taxon>
        <taxon>Streptococcus</taxon>
    </lineage>
</organism>
<dbReference type="Proteomes" id="UP000254924">
    <property type="component" value="Unassembled WGS sequence"/>
</dbReference>
<dbReference type="Pfam" id="PF19385">
    <property type="entry name" value="DUF5960"/>
    <property type="match status" value="1"/>
</dbReference>
<reference evidence="1 2" key="1">
    <citation type="submission" date="2018-06" db="EMBL/GenBank/DDBJ databases">
        <authorList>
            <consortium name="Pathogen Informatics"/>
            <person name="Doyle S."/>
        </authorList>
    </citation>
    <scope>NUCLEOTIDE SEQUENCE [LARGE SCALE GENOMIC DNA]</scope>
    <source>
        <strain evidence="1 2">NCTC12224</strain>
    </source>
</reference>
<dbReference type="InterPro" id="IPR046004">
    <property type="entry name" value="DUF5960"/>
</dbReference>
<sequence length="97" mass="12008">MNRSETQFDYFSENFKRFEQDYYKYSALDIPLTFITDDILRMMTANQRDYFRLNQQQAKDNKNHYFVFEVTMIESTRSYKYLGHQYTLDMDKEKEDC</sequence>
<dbReference type="AlphaFoldDB" id="A0A380JZE7"/>
<evidence type="ECO:0000313" key="2">
    <source>
        <dbReference type="Proteomes" id="UP000254924"/>
    </source>
</evidence>
<dbReference type="EMBL" id="UHFN01000002">
    <property type="protein sequence ID" value="SUN58107.1"/>
    <property type="molecule type" value="Genomic_DNA"/>
</dbReference>
<evidence type="ECO:0000313" key="1">
    <source>
        <dbReference type="EMBL" id="SUN58107.1"/>
    </source>
</evidence>
<protein>
    <submittedName>
        <fullName evidence="1">Uncharacterized protein</fullName>
    </submittedName>
</protein>
<name>A0A380JZE7_9STRE</name>
<keyword evidence="2" id="KW-1185">Reference proteome</keyword>
<gene>
    <name evidence="1" type="ORF">NCTC12224_00131</name>
</gene>